<evidence type="ECO:0000256" key="4">
    <source>
        <dbReference type="ARBA" id="ARBA00022606"/>
    </source>
</evidence>
<feature type="transmembrane region" description="Helical" evidence="13">
    <location>
        <begin position="159"/>
        <end position="179"/>
    </location>
</feature>
<evidence type="ECO:0000256" key="9">
    <source>
        <dbReference type="ARBA" id="ARBA00023170"/>
    </source>
</evidence>
<evidence type="ECO:0000256" key="13">
    <source>
        <dbReference type="SAM" id="Phobius"/>
    </source>
</evidence>
<evidence type="ECO:0000256" key="3">
    <source>
        <dbReference type="ARBA" id="ARBA00022480"/>
    </source>
</evidence>
<dbReference type="FunFam" id="1.20.1070.10:FF:000055">
    <property type="entry name" value="Taste receptor type 2"/>
    <property type="match status" value="1"/>
</dbReference>
<sequence length="325" mass="36785">MVTCVRELPTAWACANCRAPALIRFLRMRTSEKIPQIVGQRRDRTRGPCGIILNSSIVAVHLRHWKKGVSLGDCDQIILIKGFTNVLLQCFLTFSGTINGFQLYEHFDNNYFLVAYIVFFLSSFWFWLTAWLGICYCLRLVNISHQFFFVLKQRVSSGIIQLLFGTAVILGMIIFPGFWTFDIKAKQNTSIPLSIDYFIFKGDSKCLSFNAAIGFCLPTLLNSLCIGLSLTSLLRHVQRVKKNNSQSWSGKMKTHARACVTIFLLMALNLFFFATVIIFAILQFSSGTLLDTFFWTIIMACPSGQAIILFFGNSKLRSGSLKTCF</sequence>
<keyword evidence="7 12" id="KW-0297">G-protein coupled receptor</keyword>
<dbReference type="InterPro" id="IPR007960">
    <property type="entry name" value="TAS2R"/>
</dbReference>
<evidence type="ECO:0000256" key="7">
    <source>
        <dbReference type="ARBA" id="ARBA00023040"/>
    </source>
</evidence>
<proteinExistence type="inferred from homology"/>
<dbReference type="OMA" id="TAWACAN"/>
<dbReference type="AlphaFoldDB" id="A0A974BW76"/>
<keyword evidence="5 12" id="KW-0812">Transmembrane</keyword>
<keyword evidence="8 12" id="KW-0472">Membrane</keyword>
<feature type="transmembrane region" description="Helical" evidence="13">
    <location>
        <begin position="211"/>
        <end position="234"/>
    </location>
</feature>
<evidence type="ECO:0000256" key="5">
    <source>
        <dbReference type="ARBA" id="ARBA00022692"/>
    </source>
</evidence>
<evidence type="ECO:0000313" key="14">
    <source>
        <dbReference type="EMBL" id="OCT61881.1"/>
    </source>
</evidence>
<feature type="transmembrane region" description="Helical" evidence="13">
    <location>
        <begin position="255"/>
        <end position="281"/>
    </location>
</feature>
<evidence type="ECO:0000256" key="6">
    <source>
        <dbReference type="ARBA" id="ARBA00022989"/>
    </source>
</evidence>
<keyword evidence="10 12" id="KW-0807">Transducer</keyword>
<feature type="transmembrane region" description="Helical" evidence="13">
    <location>
        <begin position="110"/>
        <end position="138"/>
    </location>
</feature>
<dbReference type="Pfam" id="PF05296">
    <property type="entry name" value="TAS2R"/>
    <property type="match status" value="1"/>
</dbReference>
<evidence type="ECO:0000256" key="12">
    <source>
        <dbReference type="RuleBase" id="RU004424"/>
    </source>
</evidence>
<dbReference type="PANTHER" id="PTHR11394:SF143">
    <property type="entry name" value="TASTE RECEPTOR TYPE 2"/>
    <property type="match status" value="1"/>
</dbReference>
<keyword evidence="6 13" id="KW-1133">Transmembrane helix</keyword>
<protein>
    <recommendedName>
        <fullName evidence="12">Taste receptor type 2</fullName>
    </recommendedName>
</protein>
<evidence type="ECO:0000256" key="1">
    <source>
        <dbReference type="ARBA" id="ARBA00004141"/>
    </source>
</evidence>
<dbReference type="Proteomes" id="UP000694892">
    <property type="component" value="Chromosome 9_10S"/>
</dbReference>
<dbReference type="PANTHER" id="PTHR11394">
    <property type="entry name" value="TASTE RECEPTOR TYPE 2"/>
    <property type="match status" value="1"/>
</dbReference>
<keyword evidence="4 12" id="KW-0716">Sensory transduction</keyword>
<comment type="subcellular location">
    <subcellularLocation>
        <location evidence="1 12">Membrane</location>
        <topology evidence="1 12">Multi-pass membrane protein</topology>
    </subcellularLocation>
</comment>
<dbReference type="GO" id="GO:0033038">
    <property type="term" value="F:bitter taste receptor activity"/>
    <property type="evidence" value="ECO:0007669"/>
    <property type="project" value="InterPro"/>
</dbReference>
<dbReference type="Gene3D" id="1.20.1070.10">
    <property type="entry name" value="Rhodopsin 7-helix transmembrane proteins"/>
    <property type="match status" value="1"/>
</dbReference>
<gene>
    <name evidence="14" type="ORF">XELAEV_18047911mg</name>
</gene>
<evidence type="ECO:0000256" key="10">
    <source>
        <dbReference type="ARBA" id="ARBA00023224"/>
    </source>
</evidence>
<evidence type="ECO:0000256" key="11">
    <source>
        <dbReference type="RuleBase" id="RU004423"/>
    </source>
</evidence>
<dbReference type="EMBL" id="CM004483">
    <property type="protein sequence ID" value="OCT61881.1"/>
    <property type="molecule type" value="Genomic_DNA"/>
</dbReference>
<dbReference type="GO" id="GO:0004930">
    <property type="term" value="F:G protein-coupled receptor activity"/>
    <property type="evidence" value="ECO:0007669"/>
    <property type="project" value="UniProtKB-KW"/>
</dbReference>
<organism evidence="14 15">
    <name type="scientific">Xenopus laevis</name>
    <name type="common">African clawed frog</name>
    <dbReference type="NCBI Taxonomy" id="8355"/>
    <lineage>
        <taxon>Eukaryota</taxon>
        <taxon>Metazoa</taxon>
        <taxon>Chordata</taxon>
        <taxon>Craniata</taxon>
        <taxon>Vertebrata</taxon>
        <taxon>Euteleostomi</taxon>
        <taxon>Amphibia</taxon>
        <taxon>Batrachia</taxon>
        <taxon>Anura</taxon>
        <taxon>Pipoidea</taxon>
        <taxon>Pipidae</taxon>
        <taxon>Xenopodinae</taxon>
        <taxon>Xenopus</taxon>
        <taxon>Xenopus</taxon>
    </lineage>
</organism>
<reference evidence="15" key="1">
    <citation type="journal article" date="2016" name="Nature">
        <title>Genome evolution in the allotetraploid frog Xenopus laevis.</title>
        <authorList>
            <person name="Session A.M."/>
            <person name="Uno Y."/>
            <person name="Kwon T."/>
            <person name="Chapman J.A."/>
            <person name="Toyoda A."/>
            <person name="Takahashi S."/>
            <person name="Fukui A."/>
            <person name="Hikosaka A."/>
            <person name="Suzuki A."/>
            <person name="Kondo M."/>
            <person name="van Heeringen S.J."/>
            <person name="Quigley I."/>
            <person name="Heinz S."/>
            <person name="Ogino H."/>
            <person name="Ochi H."/>
            <person name="Hellsten U."/>
            <person name="Lyons J.B."/>
            <person name="Simakov O."/>
            <person name="Putnam N."/>
            <person name="Stites J."/>
            <person name="Kuroki Y."/>
            <person name="Tanaka T."/>
            <person name="Michiue T."/>
            <person name="Watanabe M."/>
            <person name="Bogdanovic O."/>
            <person name="Lister R."/>
            <person name="Georgiou G."/>
            <person name="Paranjpe S.S."/>
            <person name="van Kruijsbergen I."/>
            <person name="Shu S."/>
            <person name="Carlson J."/>
            <person name="Kinoshita T."/>
            <person name="Ohta Y."/>
            <person name="Mawaribuchi S."/>
            <person name="Jenkins J."/>
            <person name="Grimwood J."/>
            <person name="Schmutz J."/>
            <person name="Mitros T."/>
            <person name="Mozaffari S.V."/>
            <person name="Suzuki Y."/>
            <person name="Haramoto Y."/>
            <person name="Yamamoto T.S."/>
            <person name="Takagi C."/>
            <person name="Heald R."/>
            <person name="Miller K."/>
            <person name="Haudenschild C."/>
            <person name="Kitzman J."/>
            <person name="Nakayama T."/>
            <person name="Izutsu Y."/>
            <person name="Robert J."/>
            <person name="Fortriede J."/>
            <person name="Burns K."/>
            <person name="Lotay V."/>
            <person name="Karimi K."/>
            <person name="Yasuoka Y."/>
            <person name="Dichmann D.S."/>
            <person name="Flajnik M.F."/>
            <person name="Houston D.W."/>
            <person name="Shendure J."/>
            <person name="DuPasquier L."/>
            <person name="Vize P.D."/>
            <person name="Zorn A.M."/>
            <person name="Ito M."/>
            <person name="Marcotte E.M."/>
            <person name="Wallingford J.B."/>
            <person name="Ito Y."/>
            <person name="Asashima M."/>
            <person name="Ueno N."/>
            <person name="Matsuda Y."/>
            <person name="Veenstra G.J."/>
            <person name="Fujiyama A."/>
            <person name="Harland R.M."/>
            <person name="Taira M."/>
            <person name="Rokhsar D.S."/>
        </authorList>
    </citation>
    <scope>NUCLEOTIDE SEQUENCE [LARGE SCALE GENOMIC DNA]</scope>
    <source>
        <strain evidence="15">J</strain>
    </source>
</reference>
<feature type="transmembrane region" description="Helical" evidence="13">
    <location>
        <begin position="86"/>
        <end position="104"/>
    </location>
</feature>
<dbReference type="GO" id="GO:0016020">
    <property type="term" value="C:membrane"/>
    <property type="evidence" value="ECO:0007669"/>
    <property type="project" value="UniProtKB-SubCell"/>
</dbReference>
<evidence type="ECO:0000256" key="2">
    <source>
        <dbReference type="ARBA" id="ARBA00007376"/>
    </source>
</evidence>
<evidence type="ECO:0000256" key="8">
    <source>
        <dbReference type="ARBA" id="ARBA00023136"/>
    </source>
</evidence>
<feature type="transmembrane region" description="Helical" evidence="13">
    <location>
        <begin position="293"/>
        <end position="312"/>
    </location>
</feature>
<comment type="similarity">
    <text evidence="2 11">Belongs to the G-protein coupled receptor T2R family.</text>
</comment>
<keyword evidence="9 12" id="KW-0675">Receptor</keyword>
<keyword evidence="3 12" id="KW-0919">Taste</keyword>
<name>A0A974BW76_XENLA</name>
<accession>A0A974BW76</accession>
<evidence type="ECO:0000313" key="15">
    <source>
        <dbReference type="Proteomes" id="UP000694892"/>
    </source>
</evidence>